<dbReference type="EMBL" id="GL891302">
    <property type="protein sequence ID" value="EGO60114.1"/>
    <property type="molecule type" value="Genomic_DNA"/>
</dbReference>
<dbReference type="RefSeq" id="XP_009847474.1">
    <property type="nucleotide sequence ID" value="XM_009849172.1"/>
</dbReference>
<evidence type="ECO:0000256" key="1">
    <source>
        <dbReference type="SAM" id="MobiDB-lite"/>
    </source>
</evidence>
<dbReference type="KEGG" id="nte:NEUTE1DRAFT97326"/>
<name>F8MAJ3_NEUT8</name>
<accession>F8MAJ3</accession>
<feature type="compositionally biased region" description="Polar residues" evidence="1">
    <location>
        <begin position="133"/>
        <end position="149"/>
    </location>
</feature>
<dbReference type="AlphaFoldDB" id="F8MAJ3"/>
<gene>
    <name evidence="2" type="ORF">NEUTE1DRAFT_97326</name>
</gene>
<dbReference type="GeneID" id="20831758"/>
<dbReference type="Proteomes" id="UP000008065">
    <property type="component" value="Unassembled WGS sequence"/>
</dbReference>
<feature type="region of interest" description="Disordered" evidence="1">
    <location>
        <begin position="81"/>
        <end position="204"/>
    </location>
</feature>
<proteinExistence type="predicted"/>
<reference evidence="3" key="1">
    <citation type="journal article" date="2011" name="Genetics">
        <title>Massive changes in genome architecture accompany the transition to self-fertility in the filamentous fungus Neurospora tetrasperma.</title>
        <authorList>
            <person name="Ellison C.E."/>
            <person name="Stajich J.E."/>
            <person name="Jacobson D.J."/>
            <person name="Natvig D.O."/>
            <person name="Lapidus A."/>
            <person name="Foster B."/>
            <person name="Aerts A."/>
            <person name="Riley R."/>
            <person name="Lindquist E.A."/>
            <person name="Grigoriev I.V."/>
            <person name="Taylor J.W."/>
        </authorList>
    </citation>
    <scope>NUCLEOTIDE SEQUENCE [LARGE SCALE GENOMIC DNA]</scope>
    <source>
        <strain evidence="3">FGSC 2508 / P0657</strain>
    </source>
</reference>
<evidence type="ECO:0000313" key="2">
    <source>
        <dbReference type="EMBL" id="EGO60114.1"/>
    </source>
</evidence>
<dbReference type="VEuPathDB" id="FungiDB:NEUTE1DRAFT_97326"/>
<protein>
    <submittedName>
        <fullName evidence="2">Uncharacterized protein</fullName>
    </submittedName>
</protein>
<organism evidence="2 3">
    <name type="scientific">Neurospora tetrasperma (strain FGSC 2508 / ATCC MYA-4615 / P0657)</name>
    <dbReference type="NCBI Taxonomy" id="510951"/>
    <lineage>
        <taxon>Eukaryota</taxon>
        <taxon>Fungi</taxon>
        <taxon>Dikarya</taxon>
        <taxon>Ascomycota</taxon>
        <taxon>Pezizomycotina</taxon>
        <taxon>Sordariomycetes</taxon>
        <taxon>Sordariomycetidae</taxon>
        <taxon>Sordariales</taxon>
        <taxon>Sordariaceae</taxon>
        <taxon>Neurospora</taxon>
    </lineage>
</organism>
<feature type="compositionally biased region" description="Gly residues" evidence="1">
    <location>
        <begin position="113"/>
        <end position="123"/>
    </location>
</feature>
<feature type="compositionally biased region" description="Basic residues" evidence="1">
    <location>
        <begin position="184"/>
        <end position="198"/>
    </location>
</feature>
<evidence type="ECO:0000313" key="3">
    <source>
        <dbReference type="Proteomes" id="UP000008065"/>
    </source>
</evidence>
<keyword evidence="3" id="KW-1185">Reference proteome</keyword>
<dbReference type="OrthoDB" id="10441118at2759"/>
<sequence>MTPTKEELDRALNEIKATFLSRETKLAKAYAEHPDPDAWYLNSISCLAKVAAGPPPLPSTAGHKQPAAGVGVRLGVEAEVKPEAANDSGGCNVTAGMGTTSRKRPRVQVEDGGSNGISNGTGTGKKVRVVQSPEYQNTFGGPENTTMTVRNRHPLDSSGLTSDMKVEEEATTQEIQERPERPAQRRRLTRGIRPRKRIQSSSSE</sequence>
<dbReference type="HOGENOM" id="CLU_1343598_0_0_1"/>